<evidence type="ECO:0000256" key="1">
    <source>
        <dbReference type="ARBA" id="ARBA00004141"/>
    </source>
</evidence>
<feature type="transmembrane region" description="Helical" evidence="7">
    <location>
        <begin position="450"/>
        <end position="479"/>
    </location>
</feature>
<proteinExistence type="predicted"/>
<dbReference type="AlphaFoldDB" id="A0A1N6IZQ4"/>
<keyword evidence="12" id="KW-1185">Reference proteome</keyword>
<sequence length="700" mass="73567">MSRVTRISTFFAVVATLVLAPSFASHAASSNWSGDQRASVRIITATNGVQGSTLQIGVEFRYPNGWHGYWRTPGDAGIAPIFDWSRSRNVASASVSWPAPSRLVISGLQNSVYTGDLILPVSLKLDHPLEATRIALTLDYASCANVCVPEHAEVTLTLPPGTDEPSSEAAEIVAAAQRVPRTPTEAGIGVVHNTLEQTSGGRRLKVDLLSEGTPFRSPDLFVEGAEAGLPAAPQVHLSNHGHRAALEVELPPAGAAKDPLRLTVVDGSRAAEFMAAPVIATGGDDRGIVVILALALLGGLILNFMPCVLPVLSIKVFSVAKAAGTERKTARRVALATALGIVTSFGLLAAVLSVLKLAGASLGWGIQFQQPWFLAGMAVFTTLFAASFFDWLPIGLPPILSGGASGATSRGPIVEAFVGGMLSTLLATPCSAPLVGTVVGFALARSPLEITAVLLALGVGMALPFLTLALAPLLATWLPRPGQWMIQLRKIMGLMLLTTSVWLIVSLWNIAGMAVASLVGIVLIAILAVRAVVTRLGSLRTHRWSGATTALLACSAIAMASLTPSGAADRSAPPSEWQAFDPNAISPLVASGKTVLVDVTASWCLTCKINELSVLDTAAVRTRLRQDNIVRMRADWSRYNPGVLAYIQDFGRFGIPLDVVYGPRMPQGQLLPEVLQTSTLFRALDNATLPQTAKSHSSAG</sequence>
<feature type="transmembrane region" description="Helical" evidence="7">
    <location>
        <begin position="491"/>
        <end position="508"/>
    </location>
</feature>
<keyword evidence="6" id="KW-0676">Redox-active center</keyword>
<accession>A0A1N6IZQ4</accession>
<dbReference type="GO" id="GO:0016020">
    <property type="term" value="C:membrane"/>
    <property type="evidence" value="ECO:0007669"/>
    <property type="project" value="UniProtKB-SubCell"/>
</dbReference>
<dbReference type="PANTHER" id="PTHR32234:SF3">
    <property type="entry name" value="SUPPRESSION OF COPPER SENSITIVITY PROTEIN"/>
    <property type="match status" value="1"/>
</dbReference>
<evidence type="ECO:0000256" key="4">
    <source>
        <dbReference type="ARBA" id="ARBA00022989"/>
    </source>
</evidence>
<dbReference type="InterPro" id="IPR028250">
    <property type="entry name" value="DsbDN"/>
</dbReference>
<keyword evidence="3" id="KW-0201">Cytochrome c-type biogenesis</keyword>
<name>A0A1N6IZQ4_9BURK</name>
<dbReference type="GO" id="GO:0015035">
    <property type="term" value="F:protein-disulfide reductase activity"/>
    <property type="evidence" value="ECO:0007669"/>
    <property type="project" value="TreeGrafter"/>
</dbReference>
<dbReference type="InterPro" id="IPR035671">
    <property type="entry name" value="DsbD_gamma"/>
</dbReference>
<keyword evidence="2 7" id="KW-0812">Transmembrane</keyword>
<evidence type="ECO:0000313" key="11">
    <source>
        <dbReference type="EMBL" id="SIO37467.1"/>
    </source>
</evidence>
<dbReference type="SUPFAM" id="SSF52833">
    <property type="entry name" value="Thioredoxin-like"/>
    <property type="match status" value="1"/>
</dbReference>
<organism evidence="11 12">
    <name type="scientific">Paraburkholderia phenazinium</name>
    <dbReference type="NCBI Taxonomy" id="60549"/>
    <lineage>
        <taxon>Bacteria</taxon>
        <taxon>Pseudomonadati</taxon>
        <taxon>Pseudomonadota</taxon>
        <taxon>Betaproteobacteria</taxon>
        <taxon>Burkholderiales</taxon>
        <taxon>Burkholderiaceae</taxon>
        <taxon>Paraburkholderia</taxon>
    </lineage>
</organism>
<evidence type="ECO:0000256" key="6">
    <source>
        <dbReference type="ARBA" id="ARBA00023284"/>
    </source>
</evidence>
<gene>
    <name evidence="11" type="ORF">SAMN05444165_2647</name>
</gene>
<feature type="transmembrane region" description="Helical" evidence="7">
    <location>
        <begin position="288"/>
        <end position="312"/>
    </location>
</feature>
<evidence type="ECO:0000259" key="10">
    <source>
        <dbReference type="Pfam" id="PF11412"/>
    </source>
</evidence>
<dbReference type="PANTHER" id="PTHR32234">
    <property type="entry name" value="THIOL:DISULFIDE INTERCHANGE PROTEIN DSBD"/>
    <property type="match status" value="1"/>
</dbReference>
<dbReference type="RefSeq" id="WP_074296066.1">
    <property type="nucleotide sequence ID" value="NZ_FSRU01000001.1"/>
</dbReference>
<dbReference type="EMBL" id="FSRU01000001">
    <property type="protein sequence ID" value="SIO37467.1"/>
    <property type="molecule type" value="Genomic_DNA"/>
</dbReference>
<feature type="signal peptide" evidence="8">
    <location>
        <begin position="1"/>
        <end position="27"/>
    </location>
</feature>
<dbReference type="InterPro" id="IPR036249">
    <property type="entry name" value="Thioredoxin-like_sf"/>
</dbReference>
<evidence type="ECO:0000256" key="5">
    <source>
        <dbReference type="ARBA" id="ARBA00023136"/>
    </source>
</evidence>
<feature type="domain" description="Thiol:disulfide interchange protein DsbD N-terminal" evidence="10">
    <location>
        <begin position="50"/>
        <end position="157"/>
    </location>
</feature>
<dbReference type="Pfam" id="PF02683">
    <property type="entry name" value="DsbD_TM"/>
    <property type="match status" value="1"/>
</dbReference>
<dbReference type="Proteomes" id="UP000185151">
    <property type="component" value="Unassembled WGS sequence"/>
</dbReference>
<evidence type="ECO:0000256" key="7">
    <source>
        <dbReference type="SAM" id="Phobius"/>
    </source>
</evidence>
<protein>
    <submittedName>
        <fullName evidence="11">Suppressor for copper-sensitivity B</fullName>
    </submittedName>
</protein>
<feature type="domain" description="Cytochrome C biogenesis protein transmembrane" evidence="9">
    <location>
        <begin position="289"/>
        <end position="505"/>
    </location>
</feature>
<feature type="transmembrane region" description="Helical" evidence="7">
    <location>
        <begin position="413"/>
        <end position="444"/>
    </location>
</feature>
<dbReference type="InterPro" id="IPR003834">
    <property type="entry name" value="Cyt_c_assmbl_TM_dom"/>
</dbReference>
<dbReference type="CDD" id="cd02953">
    <property type="entry name" value="DsbDgamma"/>
    <property type="match status" value="1"/>
</dbReference>
<comment type="subcellular location">
    <subcellularLocation>
        <location evidence="1">Membrane</location>
        <topology evidence="1">Multi-pass membrane protein</topology>
    </subcellularLocation>
</comment>
<feature type="transmembrane region" description="Helical" evidence="7">
    <location>
        <begin position="333"/>
        <end position="352"/>
    </location>
</feature>
<keyword evidence="4 7" id="KW-1133">Transmembrane helix</keyword>
<evidence type="ECO:0000259" key="9">
    <source>
        <dbReference type="Pfam" id="PF02683"/>
    </source>
</evidence>
<evidence type="ECO:0000256" key="2">
    <source>
        <dbReference type="ARBA" id="ARBA00022692"/>
    </source>
</evidence>
<dbReference type="Gene3D" id="3.40.30.10">
    <property type="entry name" value="Glutaredoxin"/>
    <property type="match status" value="1"/>
</dbReference>
<reference evidence="11 12" key="1">
    <citation type="submission" date="2016-11" db="EMBL/GenBank/DDBJ databases">
        <authorList>
            <person name="Jaros S."/>
            <person name="Januszkiewicz K."/>
            <person name="Wedrychowicz H."/>
        </authorList>
    </citation>
    <scope>NUCLEOTIDE SEQUENCE [LARGE SCALE GENOMIC DNA]</scope>
    <source>
        <strain evidence="11 12">GAS95</strain>
    </source>
</reference>
<evidence type="ECO:0000256" key="3">
    <source>
        <dbReference type="ARBA" id="ARBA00022748"/>
    </source>
</evidence>
<dbReference type="Pfam" id="PF13899">
    <property type="entry name" value="Thioredoxin_7"/>
    <property type="match status" value="1"/>
</dbReference>
<dbReference type="GO" id="GO:0045454">
    <property type="term" value="P:cell redox homeostasis"/>
    <property type="evidence" value="ECO:0007669"/>
    <property type="project" value="TreeGrafter"/>
</dbReference>
<keyword evidence="8" id="KW-0732">Signal</keyword>
<keyword evidence="5 7" id="KW-0472">Membrane</keyword>
<feature type="chain" id="PRO_5012636326" evidence="8">
    <location>
        <begin position="28"/>
        <end position="700"/>
    </location>
</feature>
<evidence type="ECO:0000256" key="8">
    <source>
        <dbReference type="SAM" id="SignalP"/>
    </source>
</evidence>
<evidence type="ECO:0000313" key="12">
    <source>
        <dbReference type="Proteomes" id="UP000185151"/>
    </source>
</evidence>
<dbReference type="GO" id="GO:0017004">
    <property type="term" value="P:cytochrome complex assembly"/>
    <property type="evidence" value="ECO:0007669"/>
    <property type="project" value="UniProtKB-KW"/>
</dbReference>
<dbReference type="Pfam" id="PF11412">
    <property type="entry name" value="DsbD_N"/>
    <property type="match status" value="1"/>
</dbReference>
<feature type="transmembrane region" description="Helical" evidence="7">
    <location>
        <begin position="372"/>
        <end position="392"/>
    </location>
</feature>
<dbReference type="PROSITE" id="PS00194">
    <property type="entry name" value="THIOREDOXIN_1"/>
    <property type="match status" value="1"/>
</dbReference>
<feature type="transmembrane region" description="Helical" evidence="7">
    <location>
        <begin position="514"/>
        <end position="533"/>
    </location>
</feature>
<dbReference type="InterPro" id="IPR017937">
    <property type="entry name" value="Thioredoxin_CS"/>
</dbReference>